<dbReference type="InterPro" id="IPR007499">
    <property type="entry name" value="ERF_bacteria_virus"/>
</dbReference>
<reference evidence="2" key="1">
    <citation type="journal article" date="2015" name="Nature">
        <title>Complex archaea that bridge the gap between prokaryotes and eukaryotes.</title>
        <authorList>
            <person name="Spang A."/>
            <person name="Saw J.H."/>
            <person name="Jorgensen S.L."/>
            <person name="Zaremba-Niedzwiedzka K."/>
            <person name="Martijn J."/>
            <person name="Lind A.E."/>
            <person name="van Eijk R."/>
            <person name="Schleper C."/>
            <person name="Guy L."/>
            <person name="Ettema T.J."/>
        </authorList>
    </citation>
    <scope>NUCLEOTIDE SEQUENCE</scope>
</reference>
<feature type="compositionally biased region" description="Polar residues" evidence="1">
    <location>
        <begin position="136"/>
        <end position="146"/>
    </location>
</feature>
<protein>
    <submittedName>
        <fullName evidence="2">Uncharacterized protein</fullName>
    </submittedName>
</protein>
<name>A0A0F9CNY7_9ZZZZ</name>
<proteinExistence type="predicted"/>
<dbReference type="Pfam" id="PF04404">
    <property type="entry name" value="ERF"/>
    <property type="match status" value="1"/>
</dbReference>
<dbReference type="EMBL" id="LAZR01035203">
    <property type="protein sequence ID" value="KKL28137.1"/>
    <property type="molecule type" value="Genomic_DNA"/>
</dbReference>
<feature type="region of interest" description="Disordered" evidence="1">
    <location>
        <begin position="122"/>
        <end position="159"/>
    </location>
</feature>
<accession>A0A0F9CNY7</accession>
<dbReference type="AlphaFoldDB" id="A0A0F9CNY7"/>
<sequence>MADQDMIVTIIDVRQAGKTQKFKGQDDGGAVREYTMSTTGAVSEPPAPGERVWVKFNEQASNNAQYPAPTYWVNEWGFAKPLPEQENGAEPLQETESPKKALTYAEEYFMLKFFNIATDKDDPDNFQKRLDGETVTPGTNPQSKPANTKGCKSHQDGKTYTQKKFTEKDNTVWYGHKYPDKGGVWQTCKCS</sequence>
<feature type="compositionally biased region" description="Basic and acidic residues" evidence="1">
    <location>
        <begin position="122"/>
        <end position="132"/>
    </location>
</feature>
<comment type="caution">
    <text evidence="2">The sequence shown here is derived from an EMBL/GenBank/DDBJ whole genome shotgun (WGS) entry which is preliminary data.</text>
</comment>
<organism evidence="2">
    <name type="scientific">marine sediment metagenome</name>
    <dbReference type="NCBI Taxonomy" id="412755"/>
    <lineage>
        <taxon>unclassified sequences</taxon>
        <taxon>metagenomes</taxon>
        <taxon>ecological metagenomes</taxon>
    </lineage>
</organism>
<gene>
    <name evidence="2" type="ORF">LCGC14_2378110</name>
</gene>
<evidence type="ECO:0000256" key="1">
    <source>
        <dbReference type="SAM" id="MobiDB-lite"/>
    </source>
</evidence>
<evidence type="ECO:0000313" key="2">
    <source>
        <dbReference type="EMBL" id="KKL28137.1"/>
    </source>
</evidence>
<feature type="non-terminal residue" evidence="2">
    <location>
        <position position="191"/>
    </location>
</feature>